<evidence type="ECO:0000256" key="18">
    <source>
        <dbReference type="ARBA" id="ARBA00023285"/>
    </source>
</evidence>
<dbReference type="PIRSF" id="PIRSF001455">
    <property type="entry name" value="DHQ_synth"/>
    <property type="match status" value="1"/>
</dbReference>
<evidence type="ECO:0000256" key="7">
    <source>
        <dbReference type="ARBA" id="ARBA00005412"/>
    </source>
</evidence>
<dbReference type="OrthoDB" id="9806583at2"/>
<organism evidence="22 23">
    <name type="scientific">Prevotella pallens</name>
    <dbReference type="NCBI Taxonomy" id="60133"/>
    <lineage>
        <taxon>Bacteria</taxon>
        <taxon>Pseudomonadati</taxon>
        <taxon>Bacteroidota</taxon>
        <taxon>Bacteroidia</taxon>
        <taxon>Bacteroidales</taxon>
        <taxon>Prevotellaceae</taxon>
        <taxon>Prevotella</taxon>
    </lineage>
</organism>
<evidence type="ECO:0000256" key="16">
    <source>
        <dbReference type="ARBA" id="ARBA00023141"/>
    </source>
</evidence>
<evidence type="ECO:0000313" key="23">
    <source>
        <dbReference type="Proteomes" id="UP000254235"/>
    </source>
</evidence>
<evidence type="ECO:0000259" key="20">
    <source>
        <dbReference type="Pfam" id="PF01761"/>
    </source>
</evidence>
<evidence type="ECO:0000259" key="21">
    <source>
        <dbReference type="Pfam" id="PF24621"/>
    </source>
</evidence>
<keyword evidence="15" id="KW-0520">NAD</keyword>
<evidence type="ECO:0000256" key="3">
    <source>
        <dbReference type="ARBA" id="ARBA00001941"/>
    </source>
</evidence>
<evidence type="ECO:0000256" key="4">
    <source>
        <dbReference type="ARBA" id="ARBA00003485"/>
    </source>
</evidence>
<dbReference type="SUPFAM" id="SSF56796">
    <property type="entry name" value="Dehydroquinate synthase-like"/>
    <property type="match status" value="1"/>
</dbReference>
<dbReference type="PANTHER" id="PTHR43622:SF7">
    <property type="entry name" value="3-DEHYDROQUINATE SYNTHASE, CHLOROPLASTIC"/>
    <property type="match status" value="1"/>
</dbReference>
<dbReference type="Gene3D" id="1.20.1090.10">
    <property type="entry name" value="Dehydroquinate synthase-like - alpha domain"/>
    <property type="match status" value="1"/>
</dbReference>
<dbReference type="EC" id="4.2.3.4" evidence="8 19"/>
<reference evidence="22 23" key="1">
    <citation type="submission" date="2018-06" db="EMBL/GenBank/DDBJ databases">
        <authorList>
            <consortium name="Pathogen Informatics"/>
            <person name="Doyle S."/>
        </authorList>
    </citation>
    <scope>NUCLEOTIDE SEQUENCE [LARGE SCALE GENOMIC DNA]</scope>
    <source>
        <strain evidence="22 23">NCTC13043</strain>
    </source>
</reference>
<keyword evidence="13" id="KW-0547">Nucleotide-binding</keyword>
<evidence type="ECO:0000256" key="6">
    <source>
        <dbReference type="ARBA" id="ARBA00004661"/>
    </source>
</evidence>
<dbReference type="GO" id="GO:0009423">
    <property type="term" value="P:chorismate biosynthetic process"/>
    <property type="evidence" value="ECO:0007669"/>
    <property type="project" value="UniProtKB-UniRule"/>
</dbReference>
<keyword evidence="16" id="KW-0057">Aromatic amino acid biosynthesis</keyword>
<evidence type="ECO:0000256" key="8">
    <source>
        <dbReference type="ARBA" id="ARBA00013031"/>
    </source>
</evidence>
<evidence type="ECO:0000256" key="5">
    <source>
        <dbReference type="ARBA" id="ARBA00004496"/>
    </source>
</evidence>
<feature type="domain" description="3-dehydroquinate synthase N-terminal" evidence="20">
    <location>
        <begin position="55"/>
        <end position="166"/>
    </location>
</feature>
<evidence type="ECO:0000256" key="9">
    <source>
        <dbReference type="ARBA" id="ARBA00017684"/>
    </source>
</evidence>
<accession>A0A379EZG0</accession>
<gene>
    <name evidence="22" type="primary">aroB</name>
    <name evidence="22" type="ORF">NCTC13043_00638</name>
</gene>
<evidence type="ECO:0000256" key="13">
    <source>
        <dbReference type="ARBA" id="ARBA00022741"/>
    </source>
</evidence>
<dbReference type="RefSeq" id="WP_115082983.1">
    <property type="nucleotide sequence ID" value="NZ_JABZUK010000013.1"/>
</dbReference>
<name>A0A379EZG0_9BACT</name>
<dbReference type="PANTHER" id="PTHR43622">
    <property type="entry name" value="3-DEHYDROQUINATE SYNTHASE"/>
    <property type="match status" value="1"/>
</dbReference>
<comment type="similarity">
    <text evidence="7">Belongs to the sugar phosphate cyclases superfamily. Dehydroquinate synthase family.</text>
</comment>
<evidence type="ECO:0000256" key="11">
    <source>
        <dbReference type="ARBA" id="ARBA00022605"/>
    </source>
</evidence>
<evidence type="ECO:0000256" key="12">
    <source>
        <dbReference type="ARBA" id="ARBA00022723"/>
    </source>
</evidence>
<dbReference type="Gene3D" id="3.40.50.1970">
    <property type="match status" value="1"/>
</dbReference>
<evidence type="ECO:0000256" key="2">
    <source>
        <dbReference type="ARBA" id="ARBA00001911"/>
    </source>
</evidence>
<dbReference type="InterPro" id="IPR030963">
    <property type="entry name" value="DHQ_synth_fam"/>
</dbReference>
<dbReference type="GO" id="GO:0008652">
    <property type="term" value="P:amino acid biosynthetic process"/>
    <property type="evidence" value="ECO:0007669"/>
    <property type="project" value="UniProtKB-KW"/>
</dbReference>
<evidence type="ECO:0000256" key="15">
    <source>
        <dbReference type="ARBA" id="ARBA00023027"/>
    </source>
</evidence>
<dbReference type="GO" id="GO:0003856">
    <property type="term" value="F:3-dehydroquinate synthase activity"/>
    <property type="evidence" value="ECO:0007669"/>
    <property type="project" value="UniProtKB-UniRule"/>
</dbReference>
<dbReference type="GeneID" id="78570361"/>
<dbReference type="InterPro" id="IPR056179">
    <property type="entry name" value="DHQS_C"/>
</dbReference>
<feature type="domain" description="3-dehydroquinate synthase C-terminal" evidence="21">
    <location>
        <begin position="169"/>
        <end position="311"/>
    </location>
</feature>
<dbReference type="CDD" id="cd08195">
    <property type="entry name" value="DHQS"/>
    <property type="match status" value="1"/>
</dbReference>
<dbReference type="InterPro" id="IPR016037">
    <property type="entry name" value="DHQ_synth_AroB"/>
</dbReference>
<dbReference type="GO" id="GO:0000166">
    <property type="term" value="F:nucleotide binding"/>
    <property type="evidence" value="ECO:0007669"/>
    <property type="project" value="UniProtKB-KW"/>
</dbReference>
<dbReference type="InterPro" id="IPR050071">
    <property type="entry name" value="Dehydroquinate_synthase"/>
</dbReference>
<keyword evidence="18" id="KW-0170">Cobalt</keyword>
<dbReference type="Pfam" id="PF01761">
    <property type="entry name" value="DHQ_synthase"/>
    <property type="match status" value="1"/>
</dbReference>
<comment type="cofactor">
    <cofactor evidence="2">
        <name>NAD(+)</name>
        <dbReference type="ChEBI" id="CHEBI:57540"/>
    </cofactor>
</comment>
<keyword evidence="14" id="KW-0862">Zinc</keyword>
<dbReference type="EMBL" id="UGTP01000001">
    <property type="protein sequence ID" value="SUC11778.1"/>
    <property type="molecule type" value="Genomic_DNA"/>
</dbReference>
<dbReference type="GO" id="GO:0009073">
    <property type="term" value="P:aromatic amino acid family biosynthetic process"/>
    <property type="evidence" value="ECO:0007669"/>
    <property type="project" value="UniProtKB-KW"/>
</dbReference>
<protein>
    <recommendedName>
        <fullName evidence="9 19">3-dehydroquinate synthase</fullName>
        <ecNumber evidence="8 19">4.2.3.4</ecNumber>
    </recommendedName>
</protein>
<comment type="cofactor">
    <cofactor evidence="3">
        <name>Co(2+)</name>
        <dbReference type="ChEBI" id="CHEBI:48828"/>
    </cofactor>
</comment>
<evidence type="ECO:0000313" key="22">
    <source>
        <dbReference type="EMBL" id="SUC11778.1"/>
    </source>
</evidence>
<dbReference type="GO" id="GO:0005737">
    <property type="term" value="C:cytoplasm"/>
    <property type="evidence" value="ECO:0007669"/>
    <property type="project" value="UniProtKB-SubCell"/>
</dbReference>
<evidence type="ECO:0000256" key="19">
    <source>
        <dbReference type="NCBIfam" id="TIGR01357"/>
    </source>
</evidence>
<keyword evidence="10" id="KW-0963">Cytoplasm</keyword>
<evidence type="ECO:0000256" key="1">
    <source>
        <dbReference type="ARBA" id="ARBA00001393"/>
    </source>
</evidence>
<evidence type="ECO:0000256" key="14">
    <source>
        <dbReference type="ARBA" id="ARBA00022833"/>
    </source>
</evidence>
<dbReference type="Pfam" id="PF24621">
    <property type="entry name" value="DHQS_C"/>
    <property type="match status" value="1"/>
</dbReference>
<comment type="pathway">
    <text evidence="6">Metabolic intermediate biosynthesis; chorismate biosynthesis; chorismate from D-erythrose 4-phosphate and phosphoenolpyruvate: step 2/7.</text>
</comment>
<keyword evidence="17 22" id="KW-0456">Lyase</keyword>
<dbReference type="Proteomes" id="UP000254235">
    <property type="component" value="Unassembled WGS sequence"/>
</dbReference>
<dbReference type="AlphaFoldDB" id="A0A379EZG0"/>
<keyword evidence="12" id="KW-0479">Metal-binding</keyword>
<evidence type="ECO:0000256" key="17">
    <source>
        <dbReference type="ARBA" id="ARBA00023239"/>
    </source>
</evidence>
<dbReference type="GO" id="GO:0046872">
    <property type="term" value="F:metal ion binding"/>
    <property type="evidence" value="ECO:0007669"/>
    <property type="project" value="UniProtKB-KW"/>
</dbReference>
<evidence type="ECO:0000256" key="10">
    <source>
        <dbReference type="ARBA" id="ARBA00022490"/>
    </source>
</evidence>
<comment type="catalytic activity">
    <reaction evidence="1">
        <text>7-phospho-2-dehydro-3-deoxy-D-arabino-heptonate = 3-dehydroquinate + phosphate</text>
        <dbReference type="Rhea" id="RHEA:21968"/>
        <dbReference type="ChEBI" id="CHEBI:32364"/>
        <dbReference type="ChEBI" id="CHEBI:43474"/>
        <dbReference type="ChEBI" id="CHEBI:58394"/>
        <dbReference type="EC" id="4.2.3.4"/>
    </reaction>
</comment>
<keyword evidence="11" id="KW-0028">Amino-acid biosynthesis</keyword>
<comment type="subcellular location">
    <subcellularLocation>
        <location evidence="5">Cytoplasm</location>
    </subcellularLocation>
</comment>
<sequence length="349" mass="38918">MKQQIVFTHKFEQSLSDSIAKCNPDKIFVLADDTTIRMCYNRIKHFECLKKAQPITIPSADVNKNLTSLSCVWMVLQAAKATRYSMLINLGGGMVTDIGGFAAATFKRGINFVNVPTTLLAMVDASVGGKTGINFGGLKNEIGAFAFPKTVIIDTQWLETLDHENLLSGYAEMLKHGLITERKLLPTLLNFDTATFNLHQLSDMLKVSVAIKEQIVEQDPHEQGIRKALNFGHTFGHAFEEWAMTRHPILHGYAVAYGMVCELYLSAIKQGFPQTIMRQTVNFIRNNYGTLPITCDDYDALISLMIHDKKNAGNNINFSLLHDLGSVVINRTATEEEIKDALDFLREGV</sequence>
<dbReference type="InterPro" id="IPR030960">
    <property type="entry name" value="DHQS/DOIS_N"/>
</dbReference>
<comment type="function">
    <text evidence="4">Catalyzes the conversion of 3-deoxy-D-arabino-heptulosonate 7-phosphate (DAHP) to dehydroquinate (DHQ).</text>
</comment>
<dbReference type="NCBIfam" id="TIGR01357">
    <property type="entry name" value="aroB"/>
    <property type="match status" value="1"/>
</dbReference>
<proteinExistence type="inferred from homology"/>